<dbReference type="EMBL" id="GBXM01015750">
    <property type="protein sequence ID" value="JAH92827.1"/>
    <property type="molecule type" value="Transcribed_RNA"/>
</dbReference>
<protein>
    <submittedName>
        <fullName evidence="2">Uncharacterized protein</fullName>
    </submittedName>
</protein>
<feature type="transmembrane region" description="Helical" evidence="1">
    <location>
        <begin position="20"/>
        <end position="39"/>
    </location>
</feature>
<sequence>MCLKSDLKFKIQQLKPFPIVLMHIIYISYSILYNLSIHIKSYFTSRSLLNQEISISFVVYLFH</sequence>
<evidence type="ECO:0000256" key="1">
    <source>
        <dbReference type="SAM" id="Phobius"/>
    </source>
</evidence>
<accession>A0A0E9WR38</accession>
<reference evidence="2" key="1">
    <citation type="submission" date="2014-11" db="EMBL/GenBank/DDBJ databases">
        <authorList>
            <person name="Amaro Gonzalez C."/>
        </authorList>
    </citation>
    <scope>NUCLEOTIDE SEQUENCE</scope>
</reference>
<keyword evidence="1" id="KW-0812">Transmembrane</keyword>
<organism evidence="2">
    <name type="scientific">Anguilla anguilla</name>
    <name type="common">European freshwater eel</name>
    <name type="synonym">Muraena anguilla</name>
    <dbReference type="NCBI Taxonomy" id="7936"/>
    <lineage>
        <taxon>Eukaryota</taxon>
        <taxon>Metazoa</taxon>
        <taxon>Chordata</taxon>
        <taxon>Craniata</taxon>
        <taxon>Vertebrata</taxon>
        <taxon>Euteleostomi</taxon>
        <taxon>Actinopterygii</taxon>
        <taxon>Neopterygii</taxon>
        <taxon>Teleostei</taxon>
        <taxon>Anguilliformes</taxon>
        <taxon>Anguillidae</taxon>
        <taxon>Anguilla</taxon>
    </lineage>
</organism>
<name>A0A0E9WR38_ANGAN</name>
<dbReference type="AlphaFoldDB" id="A0A0E9WR38"/>
<proteinExistence type="predicted"/>
<reference evidence="2" key="2">
    <citation type="journal article" date="2015" name="Fish Shellfish Immunol.">
        <title>Early steps in the European eel (Anguilla anguilla)-Vibrio vulnificus interaction in the gills: Role of the RtxA13 toxin.</title>
        <authorList>
            <person name="Callol A."/>
            <person name="Pajuelo D."/>
            <person name="Ebbesson L."/>
            <person name="Teles M."/>
            <person name="MacKenzie S."/>
            <person name="Amaro C."/>
        </authorList>
    </citation>
    <scope>NUCLEOTIDE SEQUENCE</scope>
</reference>
<evidence type="ECO:0000313" key="2">
    <source>
        <dbReference type="EMBL" id="JAH92827.1"/>
    </source>
</evidence>
<keyword evidence="1" id="KW-0472">Membrane</keyword>
<keyword evidence="1" id="KW-1133">Transmembrane helix</keyword>